<protein>
    <submittedName>
        <fullName evidence="1">Uncharacterized protein</fullName>
    </submittedName>
</protein>
<accession>A0A645E8N5</accession>
<comment type="caution">
    <text evidence="1">The sequence shown here is derived from an EMBL/GenBank/DDBJ whole genome shotgun (WGS) entry which is preliminary data.</text>
</comment>
<dbReference type="EMBL" id="VSSQ01044010">
    <property type="protein sequence ID" value="MPM97791.1"/>
    <property type="molecule type" value="Genomic_DNA"/>
</dbReference>
<gene>
    <name evidence="1" type="ORF">SDC9_144968</name>
</gene>
<organism evidence="1">
    <name type="scientific">bioreactor metagenome</name>
    <dbReference type="NCBI Taxonomy" id="1076179"/>
    <lineage>
        <taxon>unclassified sequences</taxon>
        <taxon>metagenomes</taxon>
        <taxon>ecological metagenomes</taxon>
    </lineage>
</organism>
<dbReference type="AlphaFoldDB" id="A0A645E8N5"/>
<name>A0A645E8N5_9ZZZZ</name>
<proteinExistence type="predicted"/>
<sequence length="58" mass="6374">MGQAHGIEPHLQKTALVHQLAFDGVLDQMGFLSLFVLLGHLRLVFQSAVVTAQIHPRS</sequence>
<evidence type="ECO:0000313" key="1">
    <source>
        <dbReference type="EMBL" id="MPM97791.1"/>
    </source>
</evidence>
<reference evidence="1" key="1">
    <citation type="submission" date="2019-08" db="EMBL/GenBank/DDBJ databases">
        <authorList>
            <person name="Kucharzyk K."/>
            <person name="Murdoch R.W."/>
            <person name="Higgins S."/>
            <person name="Loffler F."/>
        </authorList>
    </citation>
    <scope>NUCLEOTIDE SEQUENCE</scope>
</reference>